<dbReference type="AlphaFoldDB" id="H7EM06"/>
<dbReference type="STRING" id="907348.TresaDRAFT_1306"/>
<dbReference type="InterPro" id="IPR032675">
    <property type="entry name" value="LRR_dom_sf"/>
</dbReference>
<dbReference type="Gene3D" id="3.80.10.10">
    <property type="entry name" value="Ribonuclease Inhibitor"/>
    <property type="match status" value="3"/>
</dbReference>
<dbReference type="RefSeq" id="WP_002705157.1">
    <property type="nucleotide sequence ID" value="NZ_AGRW01000050.1"/>
</dbReference>
<dbReference type="PANTHER" id="PTHR45661">
    <property type="entry name" value="SURFACE ANTIGEN"/>
    <property type="match status" value="1"/>
</dbReference>
<reference evidence="1 2" key="1">
    <citation type="submission" date="2011-09" db="EMBL/GenBank/DDBJ databases">
        <title>The draft genome of Treponema saccharophilum DSM 2985.</title>
        <authorList>
            <consortium name="US DOE Joint Genome Institute (JGI-PGF)"/>
            <person name="Lucas S."/>
            <person name="Copeland A."/>
            <person name="Lapidus A."/>
            <person name="Glavina del Rio T."/>
            <person name="Dalin E."/>
            <person name="Tice H."/>
            <person name="Bruce D."/>
            <person name="Goodwin L."/>
            <person name="Pitluck S."/>
            <person name="Peters L."/>
            <person name="Kyrpides N."/>
            <person name="Mavromatis K."/>
            <person name="Ivanova N."/>
            <person name="Markowitz V."/>
            <person name="Cheng J.-F."/>
            <person name="Hugenholtz P."/>
            <person name="Woyke T."/>
            <person name="Wu D."/>
            <person name="Gronow S."/>
            <person name="Wellnitz S."/>
            <person name="Brambilla E."/>
            <person name="Klenk H.-P."/>
            <person name="Eisen J.A."/>
        </authorList>
    </citation>
    <scope>NUCLEOTIDE SEQUENCE [LARGE SCALE GENOMIC DNA]</scope>
    <source>
        <strain evidence="1 2">DSM 2985</strain>
    </source>
</reference>
<gene>
    <name evidence="1" type="ORF">TresaDRAFT_1306</name>
</gene>
<dbReference type="PATRIC" id="fig|907348.3.peg.1953"/>
<name>H7EM06_9SPIR</name>
<evidence type="ECO:0000313" key="2">
    <source>
        <dbReference type="Proteomes" id="UP000003571"/>
    </source>
</evidence>
<dbReference type="PANTHER" id="PTHR45661:SF3">
    <property type="entry name" value="IG-LIKE DOMAIN-CONTAINING PROTEIN"/>
    <property type="match status" value="1"/>
</dbReference>
<dbReference type="SUPFAM" id="SSF52058">
    <property type="entry name" value="L domain-like"/>
    <property type="match status" value="1"/>
</dbReference>
<evidence type="ECO:0008006" key="3">
    <source>
        <dbReference type="Google" id="ProtNLM"/>
    </source>
</evidence>
<dbReference type="Proteomes" id="UP000003571">
    <property type="component" value="Unassembled WGS sequence"/>
</dbReference>
<accession>H7EM06</accession>
<keyword evidence="2" id="KW-1185">Reference proteome</keyword>
<protein>
    <recommendedName>
        <fullName evidence="3">Leucine-rich repeat domain-containing protein</fullName>
    </recommendedName>
</protein>
<dbReference type="Pfam" id="PF13306">
    <property type="entry name" value="LRR_5"/>
    <property type="match status" value="3"/>
</dbReference>
<proteinExistence type="predicted"/>
<dbReference type="eggNOG" id="COG4886">
    <property type="taxonomic scope" value="Bacteria"/>
</dbReference>
<dbReference type="OrthoDB" id="361769at2"/>
<dbReference type="EMBL" id="AGRW01000050">
    <property type="protein sequence ID" value="EIC01414.1"/>
    <property type="molecule type" value="Genomic_DNA"/>
</dbReference>
<comment type="caution">
    <text evidence="1">The sequence shown here is derived from an EMBL/GenBank/DDBJ whole genome shotgun (WGS) entry which is preliminary data.</text>
</comment>
<dbReference type="InterPro" id="IPR026906">
    <property type="entry name" value="LRR_5"/>
</dbReference>
<sequence length="496" mass="56263">MEKVIDGIIYSEDMSEVLGVESKSIKIARIAEGVKIIRSEAFKDCTELTEVYLPSSIERIWYQVWKNCNSLLTIHFGSDFVRLVTKWFNFLSAQVEFDCEKDSKTYKLIKRSSVLRSHIKELSMMSAKTEKIKQVQSASAEALLSSAFEQYEDAVYQLIASRKSGIIVLVALKKFCGIFSFGVDYEKWLSKIPTIIQIFSDQERSAEEVFSLLKKNKISLAELPSNKQPTVKLSADLVLFTKGRLYPLKVPNLKSIEIFGIKSIEPCAFQDARTLEAVKLPDSLESIGYLAFKSCTSLKSVNIPEGIKEIEWSTFDDCPALSSIALPSSVEKIERNAFEGAESLESIFIPDTIEEIENDAFKNTHIENLGSTFKIKSNYYRVMNGKENMEFTIKDGFAFDKSTLLYPALLSENMVIPEGTTSIEEDAFEYCHKKVKTLTFPKSLCSIGRHAFFYFFVEKIEYKGKVKDWKRIAKGEEWNHGLSVDTVQCSDGEVEL</sequence>
<organism evidence="1 2">
    <name type="scientific">Treponema saccharophilum DSM 2985</name>
    <dbReference type="NCBI Taxonomy" id="907348"/>
    <lineage>
        <taxon>Bacteria</taxon>
        <taxon>Pseudomonadati</taxon>
        <taxon>Spirochaetota</taxon>
        <taxon>Spirochaetia</taxon>
        <taxon>Spirochaetales</taxon>
        <taxon>Treponemataceae</taxon>
        <taxon>Treponema</taxon>
    </lineage>
</organism>
<dbReference type="InterPro" id="IPR053139">
    <property type="entry name" value="Surface_bspA-like"/>
</dbReference>
<evidence type="ECO:0000313" key="1">
    <source>
        <dbReference type="EMBL" id="EIC01414.1"/>
    </source>
</evidence>